<reference evidence="1 2" key="1">
    <citation type="submission" date="2019-03" db="EMBL/GenBank/DDBJ databases">
        <title>Genomic Encyclopedia of Type Strains, Phase IV (KMG-IV): sequencing the most valuable type-strain genomes for metagenomic binning, comparative biology and taxonomic classification.</title>
        <authorList>
            <person name="Goeker M."/>
        </authorList>
    </citation>
    <scope>NUCLEOTIDE SEQUENCE [LARGE SCALE GENOMIC DNA]</scope>
    <source>
        <strain evidence="1 2">DSM 45775</strain>
    </source>
</reference>
<gene>
    <name evidence="1" type="ORF">EV188_102505</name>
</gene>
<dbReference type="AlphaFoldDB" id="A0A4R6VLS0"/>
<dbReference type="Proteomes" id="UP000295705">
    <property type="component" value="Unassembled WGS sequence"/>
</dbReference>
<organism evidence="1 2">
    <name type="scientific">Actinomycetospora succinea</name>
    <dbReference type="NCBI Taxonomy" id="663603"/>
    <lineage>
        <taxon>Bacteria</taxon>
        <taxon>Bacillati</taxon>
        <taxon>Actinomycetota</taxon>
        <taxon>Actinomycetes</taxon>
        <taxon>Pseudonocardiales</taxon>
        <taxon>Pseudonocardiaceae</taxon>
        <taxon>Actinomycetospora</taxon>
    </lineage>
</organism>
<comment type="caution">
    <text evidence="1">The sequence shown here is derived from an EMBL/GenBank/DDBJ whole genome shotgun (WGS) entry which is preliminary data.</text>
</comment>
<dbReference type="OrthoDB" id="5070486at2"/>
<dbReference type="NCBIfam" id="TIGR04474">
    <property type="entry name" value="tcm_partner"/>
    <property type="match status" value="1"/>
</dbReference>
<dbReference type="InterPro" id="IPR031009">
    <property type="entry name" value="Tcm_partner"/>
</dbReference>
<name>A0A4R6VLS0_9PSEU</name>
<proteinExistence type="predicted"/>
<evidence type="ECO:0000313" key="2">
    <source>
        <dbReference type="Proteomes" id="UP000295705"/>
    </source>
</evidence>
<protein>
    <submittedName>
        <fullName evidence="1">Three-Cys-motif partner protein</fullName>
    </submittedName>
</protein>
<sequence length="375" mass="42617">MAGRSKRLLELEKTVWPSEPHGMLKHLAYRLYLQCWMGKLLQAFPSATVVDCFAGPGVYEDEKPGSPLMVANTYLNHTRLAHLGHLRIICQEDRSDRVERLKHEVSKTPTAHGLEIQIEKPGKFHDRVDQLVASARRQGEEYPVLWLVDPFDIKSVSMADLMKCVAGPRDEFILTFFANEMYRLAGKNDNLSPALDRHFGSNAWRKALIYRGEAERKQAFVDVFAEGVKSRGQFEVADFGIRVANMSPRYSLILATRDMSGLQCWNSMAWHIDRVAGRGQKSGMEDQFDLFGGQSEYPRLEGELQGLAGREASWSQLVDTTLRCGFKETHLRQVLTRLNEKGLAFRASKLENKTPWPTGCAVRFYAPEYLDLDCD</sequence>
<dbReference type="EMBL" id="SNYO01000002">
    <property type="protein sequence ID" value="TDQ62849.1"/>
    <property type="molecule type" value="Genomic_DNA"/>
</dbReference>
<dbReference type="RefSeq" id="WP_133825861.1">
    <property type="nucleotide sequence ID" value="NZ_BAABHR010000048.1"/>
</dbReference>
<evidence type="ECO:0000313" key="1">
    <source>
        <dbReference type="EMBL" id="TDQ62849.1"/>
    </source>
</evidence>
<accession>A0A4R6VLS0</accession>
<keyword evidence="2" id="KW-1185">Reference proteome</keyword>